<dbReference type="KEGG" id="rli:RLO149_c025970"/>
<dbReference type="SMART" id="SM00448">
    <property type="entry name" value="REC"/>
    <property type="match status" value="1"/>
</dbReference>
<dbReference type="Gene3D" id="3.40.50.2300">
    <property type="match status" value="1"/>
</dbReference>
<gene>
    <name evidence="5 10" type="primary">cheB</name>
    <name evidence="10" type="ordered locus">RLO149_c025970</name>
</gene>
<protein>
    <recommendedName>
        <fullName evidence="5">Protein-glutamate methylesterase/protein-glutamine glutaminase</fullName>
        <ecNumber evidence="5">3.1.1.61</ecNumber>
        <ecNumber evidence="5">3.5.1.44</ecNumber>
    </recommendedName>
</protein>
<dbReference type="InterPro" id="IPR001789">
    <property type="entry name" value="Sig_transdc_resp-reg_receiver"/>
</dbReference>
<evidence type="ECO:0000256" key="4">
    <source>
        <dbReference type="ARBA" id="ARBA00048267"/>
    </source>
</evidence>
<keyword evidence="5 7" id="KW-0597">Phosphoprotein</keyword>
<dbReference type="CDD" id="cd16432">
    <property type="entry name" value="CheB_Rec"/>
    <property type="match status" value="1"/>
</dbReference>
<dbReference type="GO" id="GO:0006935">
    <property type="term" value="P:chemotaxis"/>
    <property type="evidence" value="ECO:0007669"/>
    <property type="project" value="UniProtKB-UniRule"/>
</dbReference>
<dbReference type="HAMAP" id="MF_00099">
    <property type="entry name" value="CheB_chemtxs"/>
    <property type="match status" value="1"/>
</dbReference>
<dbReference type="InterPro" id="IPR011006">
    <property type="entry name" value="CheY-like_superfamily"/>
</dbReference>
<feature type="active site" evidence="5 6">
    <location>
        <position position="210"/>
    </location>
</feature>
<dbReference type="PROSITE" id="PS50110">
    <property type="entry name" value="RESPONSE_REGULATORY"/>
    <property type="match status" value="1"/>
</dbReference>
<dbReference type="CDD" id="cd17541">
    <property type="entry name" value="REC_CheB-like"/>
    <property type="match status" value="1"/>
</dbReference>
<evidence type="ECO:0000256" key="1">
    <source>
        <dbReference type="ARBA" id="ARBA00022490"/>
    </source>
</evidence>
<feature type="active site" evidence="5 6">
    <location>
        <position position="306"/>
    </location>
</feature>
<keyword evidence="1 5" id="KW-0963">Cytoplasm</keyword>
<dbReference type="Pfam" id="PF00072">
    <property type="entry name" value="Response_reg"/>
    <property type="match status" value="1"/>
</dbReference>
<dbReference type="InterPro" id="IPR008248">
    <property type="entry name" value="CheB-like"/>
</dbReference>
<dbReference type="NCBIfam" id="NF001965">
    <property type="entry name" value="PRK00742.1"/>
    <property type="match status" value="1"/>
</dbReference>
<dbReference type="EC" id="3.5.1.44" evidence="5"/>
<dbReference type="eggNOG" id="COG2201">
    <property type="taxonomic scope" value="Bacteria"/>
</dbReference>
<evidence type="ECO:0000256" key="5">
    <source>
        <dbReference type="HAMAP-Rule" id="MF_00099"/>
    </source>
</evidence>
<evidence type="ECO:0000259" key="9">
    <source>
        <dbReference type="PROSITE" id="PS50122"/>
    </source>
</evidence>
<comment type="PTM">
    <text evidence="5">Phosphorylated by CheA. Phosphorylation of the N-terminal regulatory domain activates the methylesterase activity.</text>
</comment>
<dbReference type="SUPFAM" id="SSF52738">
    <property type="entry name" value="Methylesterase CheB, C-terminal domain"/>
    <property type="match status" value="1"/>
</dbReference>
<accession>F7ZDF8</accession>
<dbReference type="PROSITE" id="PS50122">
    <property type="entry name" value="CHEB"/>
    <property type="match status" value="1"/>
</dbReference>
<dbReference type="AlphaFoldDB" id="F7ZDF8"/>
<comment type="similarity">
    <text evidence="5">Belongs to the CheB family.</text>
</comment>
<proteinExistence type="inferred from homology"/>
<comment type="catalytic activity">
    <reaction evidence="5">
        <text>L-glutaminyl-[protein] + H2O = L-glutamyl-[protein] + NH4(+)</text>
        <dbReference type="Rhea" id="RHEA:16441"/>
        <dbReference type="Rhea" id="RHEA-COMP:10207"/>
        <dbReference type="Rhea" id="RHEA-COMP:10208"/>
        <dbReference type="ChEBI" id="CHEBI:15377"/>
        <dbReference type="ChEBI" id="CHEBI:28938"/>
        <dbReference type="ChEBI" id="CHEBI:29973"/>
        <dbReference type="ChEBI" id="CHEBI:30011"/>
        <dbReference type="EC" id="3.5.1.44"/>
    </reaction>
</comment>
<dbReference type="Pfam" id="PF01339">
    <property type="entry name" value="CheB_methylest"/>
    <property type="match status" value="1"/>
</dbReference>
<keyword evidence="2 5" id="KW-0145">Chemotaxis</keyword>
<evidence type="ECO:0000313" key="11">
    <source>
        <dbReference type="Proteomes" id="UP000001353"/>
    </source>
</evidence>
<evidence type="ECO:0000313" key="10">
    <source>
        <dbReference type="EMBL" id="AEI94560.1"/>
    </source>
</evidence>
<feature type="modified residue" description="4-aspartylphosphate" evidence="5 7">
    <location>
        <position position="69"/>
    </location>
</feature>
<dbReference type="InterPro" id="IPR035909">
    <property type="entry name" value="CheB_C"/>
</dbReference>
<keyword evidence="3 5" id="KW-0378">Hydrolase</keyword>
<dbReference type="Proteomes" id="UP000001353">
    <property type="component" value="Chromosome"/>
</dbReference>
<dbReference type="GO" id="GO:0005737">
    <property type="term" value="C:cytoplasm"/>
    <property type="evidence" value="ECO:0007669"/>
    <property type="project" value="UniProtKB-SubCell"/>
</dbReference>
<dbReference type="EC" id="3.1.1.61" evidence="5"/>
<dbReference type="GO" id="GO:0000156">
    <property type="term" value="F:phosphorelay response regulator activity"/>
    <property type="evidence" value="ECO:0007669"/>
    <property type="project" value="InterPro"/>
</dbReference>
<dbReference type="RefSeq" id="WP_013962480.1">
    <property type="nucleotide sequence ID" value="NC_015730.1"/>
</dbReference>
<feature type="active site" evidence="5 6">
    <location>
        <position position="184"/>
    </location>
</feature>
<feature type="domain" description="Response regulatory" evidence="8">
    <location>
        <begin position="18"/>
        <end position="135"/>
    </location>
</feature>
<sequence length="377" mass="40508">MVLHSDTNGHQSNESVKKVLIVDDSRVIRMWLRTVLASDRRLEVVGEASDAVEARDFLRANAADVVTLDIEMPGMSGLEFLTRLMRARPMPVVMLSSLTSKGSDAAIQALSRGAIDCILKPTDGYDLDLSRDICERVFQAACTRPARISAGEGAVQPGRQAVARHAPALGQSCRRGSLILIGASTGGVSALEAVLPQLEPDGPPVVIVQHMPGNFLESFSQRLERQLPQNVKLAQEGVPLRRGDVILAPGTGKHTQVVRRVDGWQCRFVENEPAALHCPSVDTLFLSATSEAKNVSAAILTGLGRDGAQGLLELAEGGAITFGQDEETSVVYGMPRVAFSLGAVQHQLPIHKIGDALRESKNRTAKTSHRTTKVPLQ</sequence>
<evidence type="ECO:0000256" key="3">
    <source>
        <dbReference type="ARBA" id="ARBA00022801"/>
    </source>
</evidence>
<organism evidence="10 11">
    <name type="scientific">Roseobacter litoralis (strain ATCC 49566 / DSM 6996 / JCM 21268 / NBRC 15278 / OCh 149)</name>
    <dbReference type="NCBI Taxonomy" id="391595"/>
    <lineage>
        <taxon>Bacteria</taxon>
        <taxon>Pseudomonadati</taxon>
        <taxon>Pseudomonadota</taxon>
        <taxon>Alphaproteobacteria</taxon>
        <taxon>Rhodobacterales</taxon>
        <taxon>Roseobacteraceae</taxon>
        <taxon>Roseobacter</taxon>
    </lineage>
</organism>
<evidence type="ECO:0000256" key="2">
    <source>
        <dbReference type="ARBA" id="ARBA00022500"/>
    </source>
</evidence>
<dbReference type="PIRSF" id="PIRSF000876">
    <property type="entry name" value="RR_chemtxs_CheB"/>
    <property type="match status" value="1"/>
</dbReference>
<comment type="subcellular location">
    <subcellularLocation>
        <location evidence="5">Cytoplasm</location>
    </subcellularLocation>
</comment>
<comment type="catalytic activity">
    <reaction evidence="4 5">
        <text>[protein]-L-glutamate 5-O-methyl ester + H2O = L-glutamyl-[protein] + methanol + H(+)</text>
        <dbReference type="Rhea" id="RHEA:23236"/>
        <dbReference type="Rhea" id="RHEA-COMP:10208"/>
        <dbReference type="Rhea" id="RHEA-COMP:10311"/>
        <dbReference type="ChEBI" id="CHEBI:15377"/>
        <dbReference type="ChEBI" id="CHEBI:15378"/>
        <dbReference type="ChEBI" id="CHEBI:17790"/>
        <dbReference type="ChEBI" id="CHEBI:29973"/>
        <dbReference type="ChEBI" id="CHEBI:82795"/>
        <dbReference type="EC" id="3.1.1.61"/>
    </reaction>
</comment>
<dbReference type="GO" id="GO:0008984">
    <property type="term" value="F:protein-glutamate methylesterase activity"/>
    <property type="evidence" value="ECO:0007669"/>
    <property type="project" value="UniProtKB-UniRule"/>
</dbReference>
<dbReference type="EMBL" id="CP002623">
    <property type="protein sequence ID" value="AEI94560.1"/>
    <property type="molecule type" value="Genomic_DNA"/>
</dbReference>
<dbReference type="Gene3D" id="3.40.50.180">
    <property type="entry name" value="Methylesterase CheB, C-terminal domain"/>
    <property type="match status" value="1"/>
</dbReference>
<comment type="domain">
    <text evidence="5">Contains a C-terminal catalytic domain, and an N-terminal region which modulates catalytic activity.</text>
</comment>
<dbReference type="GO" id="GO:0050568">
    <property type="term" value="F:protein-glutamine glutaminase activity"/>
    <property type="evidence" value="ECO:0007669"/>
    <property type="project" value="UniProtKB-UniRule"/>
</dbReference>
<dbReference type="HOGENOM" id="CLU_000445_51_0_5"/>
<dbReference type="PANTHER" id="PTHR42872:SF6">
    <property type="entry name" value="PROTEIN-GLUTAMATE METHYLESTERASE_PROTEIN-GLUTAMINE GLUTAMINASE"/>
    <property type="match status" value="1"/>
</dbReference>
<feature type="domain" description="CheB-type methylesterase" evidence="9">
    <location>
        <begin position="167"/>
        <end position="364"/>
    </location>
</feature>
<evidence type="ECO:0000256" key="7">
    <source>
        <dbReference type="PROSITE-ProRule" id="PRU00169"/>
    </source>
</evidence>
<evidence type="ECO:0000256" key="6">
    <source>
        <dbReference type="PROSITE-ProRule" id="PRU00050"/>
    </source>
</evidence>
<keyword evidence="11" id="KW-1185">Reference proteome</keyword>
<comment type="function">
    <text evidence="5">Involved in chemotaxis. Part of a chemotaxis signal transduction system that modulates chemotaxis in response to various stimuli. Catalyzes the demethylation of specific methylglutamate residues introduced into the chemoreceptors (methyl-accepting chemotaxis proteins or MCP) by CheR. Also mediates the irreversible deamidation of specific glutamine residues to glutamic acid.</text>
</comment>
<dbReference type="PANTHER" id="PTHR42872">
    <property type="entry name" value="PROTEIN-GLUTAMATE METHYLESTERASE/PROTEIN-GLUTAMINE GLUTAMINASE"/>
    <property type="match status" value="1"/>
</dbReference>
<evidence type="ECO:0000259" key="8">
    <source>
        <dbReference type="PROSITE" id="PS50110"/>
    </source>
</evidence>
<dbReference type="STRING" id="391595.RLO149_c025970"/>
<dbReference type="SUPFAM" id="SSF52172">
    <property type="entry name" value="CheY-like"/>
    <property type="match status" value="1"/>
</dbReference>
<reference evidence="10 11" key="1">
    <citation type="journal article" date="2011" name="BMC Genomics">
        <title>Comparative genome analysis and genome-guided physiological analysis of Roseobacter litoralis.</title>
        <authorList>
            <person name="Kalhoefer D."/>
            <person name="Thole S."/>
            <person name="Voget S."/>
            <person name="Lehmann R."/>
            <person name="Liesegang H."/>
            <person name="Wollher A."/>
            <person name="Daniel R."/>
            <person name="Simon M."/>
            <person name="Brinkhoff T."/>
        </authorList>
    </citation>
    <scope>NUCLEOTIDE SEQUENCE [LARGE SCALE GENOMIC DNA]</scope>
    <source>
        <strain evidence="11">ATCC 49566 / DSM 6996 / JCM 21268 / NBRC 15278 / OCh 149</strain>
    </source>
</reference>
<name>F7ZDF8_ROSLO</name>
<dbReference type="InterPro" id="IPR000673">
    <property type="entry name" value="Sig_transdc_resp-reg_Me-estase"/>
</dbReference>